<accession>A0A067SBB9</accession>
<organism evidence="4 5">
    <name type="scientific">Galerina marginata (strain CBS 339.88)</name>
    <dbReference type="NCBI Taxonomy" id="685588"/>
    <lineage>
        <taxon>Eukaryota</taxon>
        <taxon>Fungi</taxon>
        <taxon>Dikarya</taxon>
        <taxon>Basidiomycota</taxon>
        <taxon>Agaricomycotina</taxon>
        <taxon>Agaricomycetes</taxon>
        <taxon>Agaricomycetidae</taxon>
        <taxon>Agaricales</taxon>
        <taxon>Agaricineae</taxon>
        <taxon>Strophariaceae</taxon>
        <taxon>Galerina</taxon>
    </lineage>
</organism>
<dbReference type="InterPro" id="IPR018466">
    <property type="entry name" value="Kre9/Knh1-like_N"/>
</dbReference>
<dbReference type="STRING" id="685588.A0A067SBB9"/>
<keyword evidence="5" id="KW-1185">Reference proteome</keyword>
<dbReference type="HOGENOM" id="CLU_1992827_0_0_1"/>
<protein>
    <recommendedName>
        <fullName evidence="3">Yeast cell wall synthesis Kre9/Knh1-like N-terminal domain-containing protein</fullName>
    </recommendedName>
</protein>
<evidence type="ECO:0000313" key="4">
    <source>
        <dbReference type="EMBL" id="KDR68220.1"/>
    </source>
</evidence>
<dbReference type="EMBL" id="KL142409">
    <property type="protein sequence ID" value="KDR68220.1"/>
    <property type="molecule type" value="Genomic_DNA"/>
</dbReference>
<dbReference type="Pfam" id="PF10342">
    <property type="entry name" value="Kre9_KNH"/>
    <property type="match status" value="1"/>
</dbReference>
<dbReference type="AlphaFoldDB" id="A0A067SBB9"/>
<gene>
    <name evidence="4" type="ORF">GALMADRAFT_1048477</name>
</gene>
<sequence length="128" mass="13451">MLFAISLLAAITPLVASFGFIVPNHIPTGSELTIGWSFTPADPPVFSLFLVNLFPSQTFVLARNIDTTTGQITLTLPLAPVGDMYIFEAVRPDDDSDLFATAGTIHIGPGSSSLTKTGTSTALPTSQP</sequence>
<evidence type="ECO:0000259" key="3">
    <source>
        <dbReference type="Pfam" id="PF10342"/>
    </source>
</evidence>
<feature type="chain" id="PRO_5001648816" description="Yeast cell wall synthesis Kre9/Knh1-like N-terminal domain-containing protein" evidence="2">
    <location>
        <begin position="18"/>
        <end position="128"/>
    </location>
</feature>
<evidence type="ECO:0000313" key="5">
    <source>
        <dbReference type="Proteomes" id="UP000027222"/>
    </source>
</evidence>
<evidence type="ECO:0000256" key="2">
    <source>
        <dbReference type="SAM" id="SignalP"/>
    </source>
</evidence>
<name>A0A067SBB9_GALM3</name>
<feature type="domain" description="Yeast cell wall synthesis Kre9/Knh1-like N-terminal" evidence="3">
    <location>
        <begin position="26"/>
        <end position="93"/>
    </location>
</feature>
<reference evidence="5" key="1">
    <citation type="journal article" date="2014" name="Proc. Natl. Acad. Sci. U.S.A.">
        <title>Extensive sampling of basidiomycete genomes demonstrates inadequacy of the white-rot/brown-rot paradigm for wood decay fungi.</title>
        <authorList>
            <person name="Riley R."/>
            <person name="Salamov A.A."/>
            <person name="Brown D.W."/>
            <person name="Nagy L.G."/>
            <person name="Floudas D."/>
            <person name="Held B.W."/>
            <person name="Levasseur A."/>
            <person name="Lombard V."/>
            <person name="Morin E."/>
            <person name="Otillar R."/>
            <person name="Lindquist E.A."/>
            <person name="Sun H."/>
            <person name="LaButti K.M."/>
            <person name="Schmutz J."/>
            <person name="Jabbour D."/>
            <person name="Luo H."/>
            <person name="Baker S.E."/>
            <person name="Pisabarro A.G."/>
            <person name="Walton J.D."/>
            <person name="Blanchette R.A."/>
            <person name="Henrissat B."/>
            <person name="Martin F."/>
            <person name="Cullen D."/>
            <person name="Hibbett D.S."/>
            <person name="Grigoriev I.V."/>
        </authorList>
    </citation>
    <scope>NUCLEOTIDE SEQUENCE [LARGE SCALE GENOMIC DNA]</scope>
    <source>
        <strain evidence="5">CBS 339.88</strain>
    </source>
</reference>
<dbReference type="Proteomes" id="UP000027222">
    <property type="component" value="Unassembled WGS sequence"/>
</dbReference>
<keyword evidence="1 2" id="KW-0732">Signal</keyword>
<dbReference type="OrthoDB" id="5420143at2759"/>
<proteinExistence type="predicted"/>
<feature type="signal peptide" evidence="2">
    <location>
        <begin position="1"/>
        <end position="17"/>
    </location>
</feature>
<evidence type="ECO:0000256" key="1">
    <source>
        <dbReference type="ARBA" id="ARBA00022729"/>
    </source>
</evidence>